<dbReference type="GO" id="GO:0004851">
    <property type="term" value="F:uroporphyrin-III C-methyltransferase activity"/>
    <property type="evidence" value="ECO:0007669"/>
    <property type="project" value="InterPro"/>
</dbReference>
<evidence type="ECO:0000256" key="2">
    <source>
        <dbReference type="ARBA" id="ARBA00005879"/>
    </source>
</evidence>
<evidence type="ECO:0000256" key="11">
    <source>
        <dbReference type="ARBA" id="ARBA00023268"/>
    </source>
</evidence>
<dbReference type="Pfam" id="PF00590">
    <property type="entry name" value="TP_methylase"/>
    <property type="match status" value="1"/>
</dbReference>
<dbReference type="InterPro" id="IPR003043">
    <property type="entry name" value="Uropor_MeTrfase_CS"/>
</dbReference>
<proteinExistence type="inferred from homology"/>
<gene>
    <name evidence="18" type="primary">cobA</name>
    <name evidence="18" type="ORF">CHR90_13135</name>
</gene>
<dbReference type="InterPro" id="IPR014776">
    <property type="entry name" value="4pyrrole_Mease_sub2"/>
</dbReference>
<dbReference type="Gene3D" id="1.10.8.210">
    <property type="entry name" value="Sirohaem synthase, dimerisation domain"/>
    <property type="match status" value="1"/>
</dbReference>
<evidence type="ECO:0000256" key="5">
    <source>
        <dbReference type="ARBA" id="ARBA00022679"/>
    </source>
</evidence>
<evidence type="ECO:0000256" key="6">
    <source>
        <dbReference type="ARBA" id="ARBA00022691"/>
    </source>
</evidence>
<comment type="pathway">
    <text evidence="12">Porphyrin-containing compound metabolism; siroheme biosynthesis; precorrin-2 from uroporphyrinogen III: step 1/1.</text>
</comment>
<dbReference type="PANTHER" id="PTHR45790">
    <property type="entry name" value="SIROHEME SYNTHASE-RELATED"/>
    <property type="match status" value="1"/>
</dbReference>
<keyword evidence="19" id="KW-1185">Reference proteome</keyword>
<feature type="active site" description="Proton acceptor" evidence="14">
    <location>
        <position position="247"/>
    </location>
</feature>
<dbReference type="GO" id="GO:0051287">
    <property type="term" value="F:NAD binding"/>
    <property type="evidence" value="ECO:0007669"/>
    <property type="project" value="InterPro"/>
</dbReference>
<evidence type="ECO:0000256" key="15">
    <source>
        <dbReference type="RuleBase" id="RU003960"/>
    </source>
</evidence>
<dbReference type="NCBIfam" id="TIGR01470">
    <property type="entry name" value="cysG_Nterm"/>
    <property type="match status" value="1"/>
</dbReference>
<dbReference type="Proteomes" id="UP000216361">
    <property type="component" value="Unassembled WGS sequence"/>
</dbReference>
<dbReference type="PANTHER" id="PTHR45790:SF1">
    <property type="entry name" value="SIROHEME SYNTHASE"/>
    <property type="match status" value="1"/>
</dbReference>
<evidence type="ECO:0000256" key="13">
    <source>
        <dbReference type="ARBA" id="ARBA00047561"/>
    </source>
</evidence>
<dbReference type="Gene3D" id="3.40.1010.10">
    <property type="entry name" value="Cobalt-precorrin-4 Transmethylase, Domain 1"/>
    <property type="match status" value="1"/>
</dbReference>
<comment type="similarity">
    <text evidence="2 15">Belongs to the precorrin methyltransferase family.</text>
</comment>
<dbReference type="CDD" id="cd11642">
    <property type="entry name" value="SUMT"/>
    <property type="match status" value="1"/>
</dbReference>
<dbReference type="InterPro" id="IPR012409">
    <property type="entry name" value="Sirohaem_synth"/>
</dbReference>
<dbReference type="GO" id="GO:0032259">
    <property type="term" value="P:methylation"/>
    <property type="evidence" value="ECO:0007669"/>
    <property type="project" value="UniProtKB-KW"/>
</dbReference>
<dbReference type="InterPro" id="IPR050161">
    <property type="entry name" value="Siro_Cobalamin_biosynth"/>
</dbReference>
<evidence type="ECO:0000256" key="10">
    <source>
        <dbReference type="ARBA" id="ARBA00023244"/>
    </source>
</evidence>
<dbReference type="PIRSF" id="PIRSF036426">
    <property type="entry name" value="Sirohaem_synth"/>
    <property type="match status" value="1"/>
</dbReference>
<dbReference type="RefSeq" id="WP_094409474.1">
    <property type="nucleotide sequence ID" value="NZ_BMJZ01000002.1"/>
</dbReference>
<accession>A0A255XLW5</accession>
<dbReference type="SUPFAM" id="SSF53790">
    <property type="entry name" value="Tetrapyrrole methylase"/>
    <property type="match status" value="1"/>
</dbReference>
<dbReference type="Gene3D" id="3.30.160.110">
    <property type="entry name" value="Siroheme synthase, domain 2"/>
    <property type="match status" value="1"/>
</dbReference>
<comment type="catalytic activity">
    <reaction evidence="13">
        <text>precorrin-2 + NAD(+) = sirohydrochlorin + NADH + 2 H(+)</text>
        <dbReference type="Rhea" id="RHEA:15613"/>
        <dbReference type="ChEBI" id="CHEBI:15378"/>
        <dbReference type="ChEBI" id="CHEBI:57540"/>
        <dbReference type="ChEBI" id="CHEBI:57945"/>
        <dbReference type="ChEBI" id="CHEBI:58351"/>
        <dbReference type="ChEBI" id="CHEBI:58827"/>
        <dbReference type="EC" id="1.3.1.76"/>
    </reaction>
</comment>
<evidence type="ECO:0000256" key="12">
    <source>
        <dbReference type="ARBA" id="ARBA00025705"/>
    </source>
</evidence>
<dbReference type="NCBIfam" id="NF007922">
    <property type="entry name" value="PRK10637.1"/>
    <property type="match status" value="1"/>
</dbReference>
<keyword evidence="5 15" id="KW-0808">Transferase</keyword>
<dbReference type="EMBL" id="NOXS01000033">
    <property type="protein sequence ID" value="OYQ17912.1"/>
    <property type="molecule type" value="Genomic_DNA"/>
</dbReference>
<dbReference type="GO" id="GO:0009236">
    <property type="term" value="P:cobalamin biosynthetic process"/>
    <property type="evidence" value="ECO:0007669"/>
    <property type="project" value="UniProtKB-KW"/>
</dbReference>
<dbReference type="AlphaFoldDB" id="A0A255XLW5"/>
<dbReference type="PROSITE" id="PS00839">
    <property type="entry name" value="SUMT_1"/>
    <property type="match status" value="1"/>
</dbReference>
<evidence type="ECO:0000256" key="9">
    <source>
        <dbReference type="ARBA" id="ARBA00023239"/>
    </source>
</evidence>
<evidence type="ECO:0000313" key="18">
    <source>
        <dbReference type="EMBL" id="OYQ17912.1"/>
    </source>
</evidence>
<dbReference type="InterPro" id="IPR019478">
    <property type="entry name" value="Sirohaem_synthase_dimer_dom"/>
</dbReference>
<keyword evidence="9" id="KW-0456">Lyase</keyword>
<reference evidence="18 19" key="1">
    <citation type="submission" date="2017-07" db="EMBL/GenBank/DDBJ databases">
        <title>Elstera cyanobacteriorum sp. nov., a novel bacterium isolated from cyanobacterial aggregates in a eutrophic lake.</title>
        <authorList>
            <person name="Cai H."/>
        </authorList>
    </citation>
    <scope>NUCLEOTIDE SEQUENCE [LARGE SCALE GENOMIC DNA]</scope>
    <source>
        <strain evidence="18 19">TH019</strain>
    </source>
</reference>
<organism evidence="18 19">
    <name type="scientific">Elstera cyanobacteriorum</name>
    <dbReference type="NCBI Taxonomy" id="2022747"/>
    <lineage>
        <taxon>Bacteria</taxon>
        <taxon>Pseudomonadati</taxon>
        <taxon>Pseudomonadota</taxon>
        <taxon>Alphaproteobacteria</taxon>
        <taxon>Rhodospirillales</taxon>
        <taxon>Rhodospirillaceae</taxon>
        <taxon>Elstera</taxon>
    </lineage>
</organism>
<name>A0A255XLW5_9PROT</name>
<dbReference type="InterPro" id="IPR037115">
    <property type="entry name" value="Sirohaem_synt_dimer_dom_sf"/>
</dbReference>
<keyword evidence="3" id="KW-0169">Cobalamin biosynthesis</keyword>
<keyword evidence="8" id="KW-0520">NAD</keyword>
<evidence type="ECO:0000256" key="8">
    <source>
        <dbReference type="ARBA" id="ARBA00023027"/>
    </source>
</evidence>
<keyword evidence="11" id="KW-0511">Multifunctional enzyme</keyword>
<evidence type="ECO:0000256" key="14">
    <source>
        <dbReference type="PIRSR" id="PIRSR036426-1"/>
    </source>
</evidence>
<keyword evidence="7" id="KW-0560">Oxidoreductase</keyword>
<dbReference type="Gene3D" id="3.30.950.10">
    <property type="entry name" value="Methyltransferase, Cobalt-precorrin-4 Transmethylase, Domain 2"/>
    <property type="match status" value="1"/>
</dbReference>
<dbReference type="UniPathway" id="UPA00262">
    <property type="reaction ID" value="UER00211"/>
</dbReference>
<dbReference type="GO" id="GO:0019354">
    <property type="term" value="P:siroheme biosynthetic process"/>
    <property type="evidence" value="ECO:0007669"/>
    <property type="project" value="UniProtKB-UniPathway"/>
</dbReference>
<dbReference type="InterPro" id="IPR000878">
    <property type="entry name" value="4pyrrol_Mease"/>
</dbReference>
<dbReference type="Pfam" id="PF10414">
    <property type="entry name" value="CysG_dimeriser"/>
    <property type="match status" value="1"/>
</dbReference>
<feature type="domain" description="Tetrapyrrole methylase" evidence="16">
    <location>
        <begin position="217"/>
        <end position="426"/>
    </location>
</feature>
<dbReference type="OrthoDB" id="9815856at2"/>
<comment type="caution">
    <text evidence="18">The sequence shown here is derived from an EMBL/GenBank/DDBJ whole genome shotgun (WGS) entry which is preliminary data.</text>
</comment>
<dbReference type="SUPFAM" id="SSF51735">
    <property type="entry name" value="NAD(P)-binding Rossmann-fold domains"/>
    <property type="match status" value="1"/>
</dbReference>
<evidence type="ECO:0000313" key="19">
    <source>
        <dbReference type="Proteomes" id="UP000216361"/>
    </source>
</evidence>
<evidence type="ECO:0000256" key="7">
    <source>
        <dbReference type="ARBA" id="ARBA00023002"/>
    </source>
</evidence>
<dbReference type="NCBIfam" id="TIGR01469">
    <property type="entry name" value="cobA_cysG_Cterm"/>
    <property type="match status" value="1"/>
</dbReference>
<dbReference type="InterPro" id="IPR036291">
    <property type="entry name" value="NAD(P)-bd_dom_sf"/>
</dbReference>
<evidence type="ECO:0000259" key="16">
    <source>
        <dbReference type="Pfam" id="PF00590"/>
    </source>
</evidence>
<evidence type="ECO:0000256" key="1">
    <source>
        <dbReference type="ARBA" id="ARBA00005010"/>
    </source>
</evidence>
<evidence type="ECO:0000259" key="17">
    <source>
        <dbReference type="Pfam" id="PF10414"/>
    </source>
</evidence>
<dbReference type="Gene3D" id="3.40.50.720">
    <property type="entry name" value="NAD(P)-binding Rossmann-like Domain"/>
    <property type="match status" value="1"/>
</dbReference>
<dbReference type="InterPro" id="IPR006367">
    <property type="entry name" value="Sirohaem_synthase_N"/>
</dbReference>
<dbReference type="SUPFAM" id="SSF75615">
    <property type="entry name" value="Siroheme synthase middle domains-like"/>
    <property type="match status" value="1"/>
</dbReference>
<dbReference type="NCBIfam" id="NF004790">
    <property type="entry name" value="PRK06136.1"/>
    <property type="match status" value="1"/>
</dbReference>
<dbReference type="FunFam" id="3.40.1010.10:FF:000001">
    <property type="entry name" value="Siroheme synthase"/>
    <property type="match status" value="1"/>
</dbReference>
<keyword evidence="10" id="KW-0627">Porphyrin biosynthesis</keyword>
<dbReference type="InterPro" id="IPR035996">
    <property type="entry name" value="4pyrrol_Methylase_sf"/>
</dbReference>
<keyword evidence="6" id="KW-0949">S-adenosyl-L-methionine</keyword>
<dbReference type="InterPro" id="IPR006366">
    <property type="entry name" value="CobA/CysG_C"/>
</dbReference>
<dbReference type="PROSITE" id="PS00840">
    <property type="entry name" value="SUMT_2"/>
    <property type="match status" value="1"/>
</dbReference>
<dbReference type="InterPro" id="IPR014777">
    <property type="entry name" value="4pyrrole_Mease_sub1"/>
</dbReference>
<comment type="pathway">
    <text evidence="1">Porphyrin-containing compound metabolism; siroheme biosynthesis; sirohydrochlorin from precorrin-2: step 1/1.</text>
</comment>
<protein>
    <submittedName>
        <fullName evidence="18">Uroporphyrinogen-III C-methyltransferase</fullName>
    </submittedName>
</protein>
<dbReference type="Pfam" id="PF13241">
    <property type="entry name" value="NAD_binding_7"/>
    <property type="match status" value="1"/>
</dbReference>
<feature type="domain" description="Sirohaem synthase dimerisation" evidence="17">
    <location>
        <begin position="150"/>
        <end position="207"/>
    </location>
</feature>
<feature type="active site" description="Proton donor" evidence="14">
    <location>
        <position position="269"/>
    </location>
</feature>
<keyword evidence="4 15" id="KW-0489">Methyltransferase</keyword>
<evidence type="ECO:0000256" key="4">
    <source>
        <dbReference type="ARBA" id="ARBA00022603"/>
    </source>
</evidence>
<dbReference type="GO" id="GO:0043115">
    <property type="term" value="F:precorrin-2 dehydrogenase activity"/>
    <property type="evidence" value="ECO:0007669"/>
    <property type="project" value="UniProtKB-EC"/>
</dbReference>
<sequence length="468" mass="49331">MHSLPIFLSLNQREALIVGGGEAATQKLRLLKRTGARITVIAKNPSAEIEAAAVTDEILLLRRAFRLDDIRNQAVIFAATGDEAEDAEISRRAQDVGVPVNIVDGPDLSSFLMPAIVDRDPVLVAIGTGGAAPILARRLREQFERLLPARLGLLARFLDKWKHPIRGRVSDPATRRRVMEQLSDGPIADLLLAGDDTAADAAAAHLLAEGAVERGSVALVGAGPGDPELLTLKALRALSDADVVFYDELVAPAILDRIRRDAERVPVGKRRAQHSVPQAEIAERLIAAARAGKRVVRLKGGDPFIFGRGGEEVQAVRAAGIALTIVPGISAALGCAASAEIPLTHRDHASALVLATGHGQDGTPFSNAGVPAPGHKTIAIYMGLAQAPRLTDALIAAGHATDTPVALIENGTRPDQKITTGRLADLPRLALHHTAGPTLLIVGETVRLSRYWGETDAPAETPSALAAE</sequence>
<dbReference type="GO" id="GO:0051266">
    <property type="term" value="F:sirohydrochlorin ferrochelatase activity"/>
    <property type="evidence" value="ECO:0007669"/>
    <property type="project" value="InterPro"/>
</dbReference>
<evidence type="ECO:0000256" key="3">
    <source>
        <dbReference type="ARBA" id="ARBA00022573"/>
    </source>
</evidence>